<feature type="active site" evidence="9">
    <location>
        <position position="137"/>
    </location>
</feature>
<dbReference type="PROSITE" id="PS00855">
    <property type="entry name" value="SPASE_II"/>
    <property type="match status" value="1"/>
</dbReference>
<evidence type="ECO:0000256" key="11">
    <source>
        <dbReference type="RuleBase" id="RU004181"/>
    </source>
</evidence>
<dbReference type="RefSeq" id="WP_094842659.1">
    <property type="nucleotide sequence ID" value="NZ_NEVS01000004.1"/>
</dbReference>
<gene>
    <name evidence="9" type="primary">lspA</name>
    <name evidence="12" type="ORF">CAL28_18155</name>
</gene>
<dbReference type="PANTHER" id="PTHR33695:SF1">
    <property type="entry name" value="LIPOPROTEIN SIGNAL PEPTIDASE"/>
    <property type="match status" value="1"/>
</dbReference>
<dbReference type="PRINTS" id="PR00781">
    <property type="entry name" value="LIPOSIGPTASE"/>
</dbReference>
<dbReference type="PANTHER" id="PTHR33695">
    <property type="entry name" value="LIPOPROTEIN SIGNAL PEPTIDASE"/>
    <property type="match status" value="1"/>
</dbReference>
<dbReference type="Proteomes" id="UP000215767">
    <property type="component" value="Unassembled WGS sequence"/>
</dbReference>
<organism evidence="12 13">
    <name type="scientific">Bordetella genomosp. 11</name>
    <dbReference type="NCBI Taxonomy" id="1416808"/>
    <lineage>
        <taxon>Bacteria</taxon>
        <taxon>Pseudomonadati</taxon>
        <taxon>Pseudomonadota</taxon>
        <taxon>Betaproteobacteria</taxon>
        <taxon>Burkholderiales</taxon>
        <taxon>Alcaligenaceae</taxon>
        <taxon>Bordetella</taxon>
    </lineage>
</organism>
<dbReference type="AlphaFoldDB" id="A0A261UK27"/>
<evidence type="ECO:0000256" key="10">
    <source>
        <dbReference type="RuleBase" id="RU000594"/>
    </source>
</evidence>
<dbReference type="GO" id="GO:0004190">
    <property type="term" value="F:aspartic-type endopeptidase activity"/>
    <property type="evidence" value="ECO:0007669"/>
    <property type="project" value="UniProtKB-UniRule"/>
</dbReference>
<dbReference type="EMBL" id="NEVS01000004">
    <property type="protein sequence ID" value="OZI61253.1"/>
    <property type="molecule type" value="Genomic_DNA"/>
</dbReference>
<keyword evidence="8 9" id="KW-0472">Membrane</keyword>
<dbReference type="UniPathway" id="UPA00665"/>
<dbReference type="InterPro" id="IPR001872">
    <property type="entry name" value="Peptidase_A8"/>
</dbReference>
<evidence type="ECO:0000313" key="13">
    <source>
        <dbReference type="Proteomes" id="UP000215767"/>
    </source>
</evidence>
<dbReference type="GO" id="GO:0005886">
    <property type="term" value="C:plasma membrane"/>
    <property type="evidence" value="ECO:0007669"/>
    <property type="project" value="UniProtKB-SubCell"/>
</dbReference>
<name>A0A261UK27_9BORD</name>
<keyword evidence="3 9" id="KW-0645">Protease</keyword>
<comment type="pathway">
    <text evidence="9">Protein modification; lipoprotein biosynthesis (signal peptide cleavage).</text>
</comment>
<dbReference type="HAMAP" id="MF_00161">
    <property type="entry name" value="LspA"/>
    <property type="match status" value="1"/>
</dbReference>
<evidence type="ECO:0000256" key="7">
    <source>
        <dbReference type="ARBA" id="ARBA00022989"/>
    </source>
</evidence>
<dbReference type="EC" id="3.4.23.36" evidence="9"/>
<keyword evidence="5 9" id="KW-0064">Aspartyl protease</keyword>
<comment type="function">
    <text evidence="9 10">This protein specifically catalyzes the removal of signal peptides from prolipoproteins.</text>
</comment>
<keyword evidence="7 9" id="KW-1133">Transmembrane helix</keyword>
<evidence type="ECO:0000256" key="4">
    <source>
        <dbReference type="ARBA" id="ARBA00022692"/>
    </source>
</evidence>
<protein>
    <recommendedName>
        <fullName evidence="9">Lipoprotein signal peptidase</fullName>
        <ecNumber evidence="9">3.4.23.36</ecNumber>
    </recommendedName>
    <alternativeName>
        <fullName evidence="9">Prolipoprotein signal peptidase</fullName>
    </alternativeName>
    <alternativeName>
        <fullName evidence="9">Signal peptidase II</fullName>
        <shortName evidence="9">SPase II</shortName>
    </alternativeName>
</protein>
<accession>A0A261UK27</accession>
<proteinExistence type="inferred from homology"/>
<feature type="transmembrane region" description="Helical" evidence="9">
    <location>
        <begin position="22"/>
        <end position="43"/>
    </location>
</feature>
<feature type="transmembrane region" description="Helical" evidence="9">
    <location>
        <begin position="80"/>
        <end position="101"/>
    </location>
</feature>
<evidence type="ECO:0000256" key="1">
    <source>
        <dbReference type="ARBA" id="ARBA00006139"/>
    </source>
</evidence>
<evidence type="ECO:0000256" key="2">
    <source>
        <dbReference type="ARBA" id="ARBA00022475"/>
    </source>
</evidence>
<keyword evidence="4 9" id="KW-0812">Transmembrane</keyword>
<dbReference type="GO" id="GO:0006508">
    <property type="term" value="P:proteolysis"/>
    <property type="evidence" value="ECO:0007669"/>
    <property type="project" value="UniProtKB-KW"/>
</dbReference>
<evidence type="ECO:0000256" key="6">
    <source>
        <dbReference type="ARBA" id="ARBA00022801"/>
    </source>
</evidence>
<comment type="similarity">
    <text evidence="1 9 11">Belongs to the peptidase A8 family.</text>
</comment>
<comment type="caution">
    <text evidence="12">The sequence shown here is derived from an EMBL/GenBank/DDBJ whole genome shotgun (WGS) entry which is preliminary data.</text>
</comment>
<evidence type="ECO:0000256" key="5">
    <source>
        <dbReference type="ARBA" id="ARBA00022750"/>
    </source>
</evidence>
<evidence type="ECO:0000256" key="8">
    <source>
        <dbReference type="ARBA" id="ARBA00023136"/>
    </source>
</evidence>
<sequence length="184" mass="20294">MLEAGDRLSAAGAAPAPRGRGLAFWLLVALVVIVLDQAAKLYFNGSYTYGQRVNVLPIFDFTLVYNRGAAFSFLATEAGWQRWFFTALGVVAAIVITVILGRQGRRAHPRFSLALAMIMGGALGNVIDRVVYGHVVDFLLFYWKDWYYPAFNVADVAITCGAILLVLDELLRMRKPDPGPVNRP</sequence>
<feature type="active site" evidence="9">
    <location>
        <position position="155"/>
    </location>
</feature>
<feature type="transmembrane region" description="Helical" evidence="9">
    <location>
        <begin position="113"/>
        <end position="134"/>
    </location>
</feature>
<feature type="transmembrane region" description="Helical" evidence="9">
    <location>
        <begin position="146"/>
        <end position="167"/>
    </location>
</feature>
<keyword evidence="2 9" id="KW-1003">Cell membrane</keyword>
<evidence type="ECO:0000256" key="3">
    <source>
        <dbReference type="ARBA" id="ARBA00022670"/>
    </source>
</evidence>
<comment type="subcellular location">
    <subcellularLocation>
        <location evidence="9">Cell membrane</location>
        <topology evidence="9">Multi-pass membrane protein</topology>
    </subcellularLocation>
</comment>
<evidence type="ECO:0000313" key="12">
    <source>
        <dbReference type="EMBL" id="OZI61253.1"/>
    </source>
</evidence>
<dbReference type="OrthoDB" id="9810259at2"/>
<keyword evidence="6 9" id="KW-0378">Hydrolase</keyword>
<dbReference type="NCBIfam" id="TIGR00077">
    <property type="entry name" value="lspA"/>
    <property type="match status" value="1"/>
</dbReference>
<evidence type="ECO:0000256" key="9">
    <source>
        <dbReference type="HAMAP-Rule" id="MF_00161"/>
    </source>
</evidence>
<dbReference type="Pfam" id="PF01252">
    <property type="entry name" value="Peptidase_A8"/>
    <property type="match status" value="1"/>
</dbReference>
<reference evidence="13" key="1">
    <citation type="submission" date="2017-05" db="EMBL/GenBank/DDBJ databases">
        <title>Complete and WGS of Bordetella genogroups.</title>
        <authorList>
            <person name="Spilker T."/>
            <person name="Lipuma J."/>
        </authorList>
    </citation>
    <scope>NUCLEOTIDE SEQUENCE [LARGE SCALE GENOMIC DNA]</scope>
    <source>
        <strain evidence="13">AU8856</strain>
    </source>
</reference>
<comment type="catalytic activity">
    <reaction evidence="9 10">
        <text>Release of signal peptides from bacterial membrane prolipoproteins. Hydrolyzes -Xaa-Yaa-Zaa-|-(S,diacylglyceryl)Cys-, in which Xaa is hydrophobic (preferably Leu), and Yaa (Ala or Ser) and Zaa (Gly or Ala) have small, neutral side chains.</text>
        <dbReference type="EC" id="3.4.23.36"/>
    </reaction>
</comment>
<keyword evidence="13" id="KW-1185">Reference proteome</keyword>